<name>A0A7V7TNP7_9PSED</name>
<evidence type="ECO:0000313" key="1">
    <source>
        <dbReference type="EMBL" id="KAB0508567.1"/>
    </source>
</evidence>
<sequence>MPAKNDNAVCLTDRGVPFAGKPRSYRGRFTTKIDFRLTIKKTIGDTPSWLWIYSSYSSTPPRC</sequence>
<dbReference type="AlphaFoldDB" id="A0A7V7TNP7"/>
<reference evidence="1 2" key="1">
    <citation type="submission" date="2019-09" db="EMBL/GenBank/DDBJ databases">
        <title>Draft genome sequences of 48 bacterial type strains from the CCUG.</title>
        <authorList>
            <person name="Tunovic T."/>
            <person name="Pineiro-Iglesias B."/>
            <person name="Unosson C."/>
            <person name="Inganas E."/>
            <person name="Ohlen M."/>
            <person name="Cardew S."/>
            <person name="Jensie-Markopoulos S."/>
            <person name="Salva-Serra F."/>
            <person name="Jaen-Luchoro D."/>
            <person name="Karlsson R."/>
            <person name="Svensson-Stadler L."/>
            <person name="Chun J."/>
            <person name="Moore E."/>
        </authorList>
    </citation>
    <scope>NUCLEOTIDE SEQUENCE [LARGE SCALE GENOMIC DNA]</scope>
    <source>
        <strain evidence="1 2">CCUG 51522</strain>
    </source>
</reference>
<accession>A0A7V7TNP7</accession>
<evidence type="ECO:0000313" key="2">
    <source>
        <dbReference type="Proteomes" id="UP000434925"/>
    </source>
</evidence>
<dbReference type="EMBL" id="VZPO01000001">
    <property type="protein sequence ID" value="KAB0508567.1"/>
    <property type="molecule type" value="Genomic_DNA"/>
</dbReference>
<dbReference type="Proteomes" id="UP000434925">
    <property type="component" value="Unassembled WGS sequence"/>
</dbReference>
<gene>
    <name evidence="1" type="ORF">F7R14_02680</name>
</gene>
<organism evidence="1 2">
    <name type="scientific">Pseudomonas lini</name>
    <dbReference type="NCBI Taxonomy" id="163011"/>
    <lineage>
        <taxon>Bacteria</taxon>
        <taxon>Pseudomonadati</taxon>
        <taxon>Pseudomonadota</taxon>
        <taxon>Gammaproteobacteria</taxon>
        <taxon>Pseudomonadales</taxon>
        <taxon>Pseudomonadaceae</taxon>
        <taxon>Pseudomonas</taxon>
    </lineage>
</organism>
<proteinExistence type="predicted"/>
<protein>
    <submittedName>
        <fullName evidence="1">Uncharacterized protein</fullName>
    </submittedName>
</protein>
<comment type="caution">
    <text evidence="1">The sequence shown here is derived from an EMBL/GenBank/DDBJ whole genome shotgun (WGS) entry which is preliminary data.</text>
</comment>